<dbReference type="Gene3D" id="3.55.40.10">
    <property type="entry name" value="minor pseudopilin epsh domain"/>
    <property type="match status" value="1"/>
</dbReference>
<gene>
    <name evidence="12" type="ORF">HH212_00325</name>
</gene>
<evidence type="ECO:0000256" key="7">
    <source>
        <dbReference type="ARBA" id="ARBA00022989"/>
    </source>
</evidence>
<dbReference type="EMBL" id="CP051685">
    <property type="protein sequence ID" value="QJD98674.1"/>
    <property type="molecule type" value="Genomic_DNA"/>
</dbReference>
<dbReference type="Proteomes" id="UP000502415">
    <property type="component" value="Chromosome"/>
</dbReference>
<dbReference type="GO" id="GO:0015627">
    <property type="term" value="C:type II protein secretion system complex"/>
    <property type="evidence" value="ECO:0007669"/>
    <property type="project" value="InterPro"/>
</dbReference>
<proteinExistence type="inferred from homology"/>
<evidence type="ECO:0000256" key="9">
    <source>
        <dbReference type="ARBA" id="ARBA00025772"/>
    </source>
</evidence>
<dbReference type="Pfam" id="PF12019">
    <property type="entry name" value="GspH"/>
    <property type="match status" value="1"/>
</dbReference>
<accession>A0A7Z2ZR31</accession>
<evidence type="ECO:0000256" key="5">
    <source>
        <dbReference type="ARBA" id="ARBA00022519"/>
    </source>
</evidence>
<dbReference type="RefSeq" id="WP_169433574.1">
    <property type="nucleotide sequence ID" value="NZ_CP051685.1"/>
</dbReference>
<dbReference type="NCBIfam" id="TIGR02532">
    <property type="entry name" value="IV_pilin_GFxxxE"/>
    <property type="match status" value="1"/>
</dbReference>
<sequence>MKIAAGKQSGLSLVELTLVLALAAVLLAAAAPNLEALLRTQQLKGAAGDLLAAIGMARSQALTRGLVVRLAPRDAAQADWTQGWRLFVDRDGDGLAGPADDLIVEHGALPGGMAAAFAFTNPAPPYYIAYNGAGRSCSDGGGNGNGAARYGTLSLFHGGAIRRIKINMLGRARLCDPARDASCDGASAPP</sequence>
<evidence type="ECO:0000313" key="13">
    <source>
        <dbReference type="Proteomes" id="UP000502415"/>
    </source>
</evidence>
<protein>
    <recommendedName>
        <fullName evidence="2">Type II secretion system protein H</fullName>
    </recommendedName>
    <alternativeName>
        <fullName evidence="10">General secretion pathway protein H</fullName>
    </alternativeName>
</protein>
<dbReference type="SUPFAM" id="SSF54523">
    <property type="entry name" value="Pili subunits"/>
    <property type="match status" value="1"/>
</dbReference>
<evidence type="ECO:0000256" key="8">
    <source>
        <dbReference type="ARBA" id="ARBA00023136"/>
    </source>
</evidence>
<feature type="domain" description="General secretion pathway GspH" evidence="11">
    <location>
        <begin position="46"/>
        <end position="170"/>
    </location>
</feature>
<keyword evidence="8" id="KW-0472">Membrane</keyword>
<keyword evidence="4" id="KW-0488">Methylation</keyword>
<organism evidence="12 13">
    <name type="scientific">Massilia forsythiae</name>
    <dbReference type="NCBI Taxonomy" id="2728020"/>
    <lineage>
        <taxon>Bacteria</taxon>
        <taxon>Pseudomonadati</taxon>
        <taxon>Pseudomonadota</taxon>
        <taxon>Betaproteobacteria</taxon>
        <taxon>Burkholderiales</taxon>
        <taxon>Oxalobacteraceae</taxon>
        <taxon>Telluria group</taxon>
        <taxon>Massilia</taxon>
    </lineage>
</organism>
<evidence type="ECO:0000256" key="2">
    <source>
        <dbReference type="ARBA" id="ARBA00021549"/>
    </source>
</evidence>
<evidence type="ECO:0000256" key="6">
    <source>
        <dbReference type="ARBA" id="ARBA00022692"/>
    </source>
</evidence>
<comment type="subcellular location">
    <subcellularLocation>
        <location evidence="1">Cell inner membrane</location>
        <topology evidence="1">Single-pass membrane protein</topology>
    </subcellularLocation>
</comment>
<keyword evidence="6" id="KW-0812">Transmembrane</keyword>
<evidence type="ECO:0000256" key="1">
    <source>
        <dbReference type="ARBA" id="ARBA00004377"/>
    </source>
</evidence>
<keyword evidence="13" id="KW-1185">Reference proteome</keyword>
<keyword evidence="3" id="KW-1003">Cell membrane</keyword>
<dbReference type="InterPro" id="IPR012902">
    <property type="entry name" value="N_methyl_site"/>
</dbReference>
<keyword evidence="7" id="KW-1133">Transmembrane helix</keyword>
<evidence type="ECO:0000256" key="10">
    <source>
        <dbReference type="ARBA" id="ARBA00030775"/>
    </source>
</evidence>
<dbReference type="GO" id="GO:0015628">
    <property type="term" value="P:protein secretion by the type II secretion system"/>
    <property type="evidence" value="ECO:0007669"/>
    <property type="project" value="InterPro"/>
</dbReference>
<evidence type="ECO:0000256" key="3">
    <source>
        <dbReference type="ARBA" id="ARBA00022475"/>
    </source>
</evidence>
<evidence type="ECO:0000313" key="12">
    <source>
        <dbReference type="EMBL" id="QJD98674.1"/>
    </source>
</evidence>
<comment type="similarity">
    <text evidence="9">Belongs to the GSP H family.</text>
</comment>
<evidence type="ECO:0000259" key="11">
    <source>
        <dbReference type="Pfam" id="PF12019"/>
    </source>
</evidence>
<dbReference type="InterPro" id="IPR045584">
    <property type="entry name" value="Pilin-like"/>
</dbReference>
<evidence type="ECO:0000256" key="4">
    <source>
        <dbReference type="ARBA" id="ARBA00022481"/>
    </source>
</evidence>
<reference evidence="12 13" key="1">
    <citation type="submission" date="2020-04" db="EMBL/GenBank/DDBJ databases">
        <title>Genome sequencing of novel species.</title>
        <authorList>
            <person name="Heo J."/>
            <person name="Kim S.-J."/>
            <person name="Kim J.-S."/>
            <person name="Hong S.-B."/>
            <person name="Kwon S.-W."/>
        </authorList>
    </citation>
    <scope>NUCLEOTIDE SEQUENCE [LARGE SCALE GENOMIC DNA]</scope>
    <source>
        <strain evidence="12 13">GN2-R2</strain>
    </source>
</reference>
<dbReference type="InterPro" id="IPR022346">
    <property type="entry name" value="T2SS_GspH"/>
</dbReference>
<dbReference type="KEGG" id="mfy:HH212_00325"/>
<dbReference type="AlphaFoldDB" id="A0A7Z2ZR31"/>
<name>A0A7Z2ZR31_9BURK</name>
<dbReference type="PROSITE" id="PS00409">
    <property type="entry name" value="PROKAR_NTER_METHYL"/>
    <property type="match status" value="1"/>
</dbReference>
<dbReference type="GO" id="GO:0005886">
    <property type="term" value="C:plasma membrane"/>
    <property type="evidence" value="ECO:0007669"/>
    <property type="project" value="UniProtKB-SubCell"/>
</dbReference>
<keyword evidence="5" id="KW-0997">Cell inner membrane</keyword>